<dbReference type="SUPFAM" id="SSF47384">
    <property type="entry name" value="Homodimeric domain of signal transducing histidine kinase"/>
    <property type="match status" value="1"/>
</dbReference>
<keyword evidence="4" id="KW-0808">Transferase</keyword>
<dbReference type="EMBL" id="ABVL01000005">
    <property type="protein sequence ID" value="EDY20385.1"/>
    <property type="molecule type" value="Genomic_DNA"/>
</dbReference>
<keyword evidence="12" id="KW-1185">Reference proteome</keyword>
<protein>
    <recommendedName>
        <fullName evidence="2">histidine kinase</fullName>
        <ecNumber evidence="2">2.7.13.3</ecNumber>
    </recommendedName>
</protein>
<accession>B4D071</accession>
<dbReference type="eggNOG" id="COG4191">
    <property type="taxonomic scope" value="Bacteria"/>
</dbReference>
<evidence type="ECO:0000256" key="1">
    <source>
        <dbReference type="ARBA" id="ARBA00000085"/>
    </source>
</evidence>
<evidence type="ECO:0000313" key="12">
    <source>
        <dbReference type="Proteomes" id="UP000005824"/>
    </source>
</evidence>
<dbReference type="EC" id="2.7.13.3" evidence="2"/>
<feature type="domain" description="Histidine kinase" evidence="10">
    <location>
        <begin position="253"/>
        <end position="460"/>
    </location>
</feature>
<dbReference type="SMART" id="SM00388">
    <property type="entry name" value="HisKA"/>
    <property type="match status" value="1"/>
</dbReference>
<keyword evidence="9" id="KW-0472">Membrane</keyword>
<dbReference type="InParanoid" id="B4D071"/>
<evidence type="ECO:0000256" key="5">
    <source>
        <dbReference type="ARBA" id="ARBA00022741"/>
    </source>
</evidence>
<evidence type="ECO:0000256" key="9">
    <source>
        <dbReference type="SAM" id="Phobius"/>
    </source>
</evidence>
<dbReference type="InterPro" id="IPR036890">
    <property type="entry name" value="HATPase_C_sf"/>
</dbReference>
<dbReference type="InterPro" id="IPR005467">
    <property type="entry name" value="His_kinase_dom"/>
</dbReference>
<comment type="catalytic activity">
    <reaction evidence="1">
        <text>ATP + protein L-histidine = ADP + protein N-phospho-L-histidine.</text>
        <dbReference type="EC" id="2.7.13.3"/>
    </reaction>
</comment>
<dbReference type="Gene3D" id="3.30.565.10">
    <property type="entry name" value="Histidine kinase-like ATPase, C-terminal domain"/>
    <property type="match status" value="1"/>
</dbReference>
<dbReference type="CDD" id="cd00082">
    <property type="entry name" value="HisKA"/>
    <property type="match status" value="1"/>
</dbReference>
<dbReference type="PANTHER" id="PTHR43065">
    <property type="entry name" value="SENSOR HISTIDINE KINASE"/>
    <property type="match status" value="1"/>
</dbReference>
<gene>
    <name evidence="11" type="ORF">CfE428DRAFT_2309</name>
</gene>
<evidence type="ECO:0000256" key="4">
    <source>
        <dbReference type="ARBA" id="ARBA00022679"/>
    </source>
</evidence>
<keyword evidence="9" id="KW-0812">Transmembrane</keyword>
<dbReference type="InterPro" id="IPR003661">
    <property type="entry name" value="HisK_dim/P_dom"/>
</dbReference>
<reference evidence="11 12" key="1">
    <citation type="journal article" date="2011" name="J. Bacteriol.">
        <title>Genome sequence of Chthoniobacter flavus Ellin428, an aerobic heterotrophic soil bacterium.</title>
        <authorList>
            <person name="Kant R."/>
            <person name="van Passel M.W."/>
            <person name="Palva A."/>
            <person name="Lucas S."/>
            <person name="Lapidus A."/>
            <person name="Glavina Del Rio T."/>
            <person name="Dalin E."/>
            <person name="Tice H."/>
            <person name="Bruce D."/>
            <person name="Goodwin L."/>
            <person name="Pitluck S."/>
            <person name="Larimer F.W."/>
            <person name="Land M.L."/>
            <person name="Hauser L."/>
            <person name="Sangwan P."/>
            <person name="de Vos W.M."/>
            <person name="Janssen P.H."/>
            <person name="Smidt H."/>
        </authorList>
    </citation>
    <scope>NUCLEOTIDE SEQUENCE [LARGE SCALE GENOMIC DNA]</scope>
    <source>
        <strain evidence="11 12">Ellin428</strain>
    </source>
</reference>
<dbReference type="PROSITE" id="PS50109">
    <property type="entry name" value="HIS_KIN"/>
    <property type="match status" value="1"/>
</dbReference>
<name>B4D071_9BACT</name>
<feature type="transmembrane region" description="Helical" evidence="9">
    <location>
        <begin position="165"/>
        <end position="187"/>
    </location>
</feature>
<dbReference type="InterPro" id="IPR036097">
    <property type="entry name" value="HisK_dim/P_sf"/>
</dbReference>
<dbReference type="Pfam" id="PF00512">
    <property type="entry name" value="HisKA"/>
    <property type="match status" value="1"/>
</dbReference>
<dbReference type="AlphaFoldDB" id="B4D071"/>
<dbReference type="PRINTS" id="PR00344">
    <property type="entry name" value="BCTRLSENSOR"/>
</dbReference>
<dbReference type="InterPro" id="IPR003594">
    <property type="entry name" value="HATPase_dom"/>
</dbReference>
<dbReference type="PANTHER" id="PTHR43065:SF10">
    <property type="entry name" value="PEROXIDE STRESS-ACTIVATED HISTIDINE KINASE MAK3"/>
    <property type="match status" value="1"/>
</dbReference>
<sequence length="472" mass="51117" precursor="true">MSVRRISSLWLRLALPFLLFVVAGSTALALWLHAAAERESRHVFATLARTNADFIKSARLPANERVADYLSRVLNMHVFFRRRAWDMTNSDGGLAMSQSQETIPPVTGPLESHRDLLRTLGPERGIVPAGRDFEAIAVPLENDLSLILVREVQPAWSFLVHTETLALLVAFWVFSVALAWVLASGFVRPLRLLAERLPQIENDPGGALPGAERSDEIGQLARAYLATRAQLAEERTRREQAERLAILGRMATGLAHEIRNPLAAIRMHAQLIGSAHNGDLASTANESLPVLLGEASKIEGLVQQWMFLARPQPPQMTAADLGDIVASVIRTLTPQANHARVRLVNEVPAGLRARVDTSRLAQAIGNVTLNAVQAMPKGGTVIIRGENGASVVLIFQDTGPGFSESALLHHADLFFSEKEGGMGIGMSVTAEILKAHFGKLLVSNAAEGGAVVTMELPVIPTSNTQHPTSNLQ</sequence>
<evidence type="ECO:0000256" key="6">
    <source>
        <dbReference type="ARBA" id="ARBA00022777"/>
    </source>
</evidence>
<keyword evidence="5" id="KW-0547">Nucleotide-binding</keyword>
<dbReference type="SUPFAM" id="SSF55874">
    <property type="entry name" value="ATPase domain of HSP90 chaperone/DNA topoisomerase II/histidine kinase"/>
    <property type="match status" value="1"/>
</dbReference>
<dbReference type="InterPro" id="IPR004358">
    <property type="entry name" value="Sig_transdc_His_kin-like_C"/>
</dbReference>
<evidence type="ECO:0000313" key="11">
    <source>
        <dbReference type="EMBL" id="EDY20385.1"/>
    </source>
</evidence>
<evidence type="ECO:0000256" key="3">
    <source>
        <dbReference type="ARBA" id="ARBA00022553"/>
    </source>
</evidence>
<dbReference type="RefSeq" id="WP_006979634.1">
    <property type="nucleotide sequence ID" value="NZ_ABVL01000005.1"/>
</dbReference>
<evidence type="ECO:0000259" key="10">
    <source>
        <dbReference type="PROSITE" id="PS50109"/>
    </source>
</evidence>
<organism evidence="11 12">
    <name type="scientific">Chthoniobacter flavus Ellin428</name>
    <dbReference type="NCBI Taxonomy" id="497964"/>
    <lineage>
        <taxon>Bacteria</taxon>
        <taxon>Pseudomonadati</taxon>
        <taxon>Verrucomicrobiota</taxon>
        <taxon>Spartobacteria</taxon>
        <taxon>Chthoniobacterales</taxon>
        <taxon>Chthoniobacteraceae</taxon>
        <taxon>Chthoniobacter</taxon>
    </lineage>
</organism>
<dbReference type="GO" id="GO:0000155">
    <property type="term" value="F:phosphorelay sensor kinase activity"/>
    <property type="evidence" value="ECO:0007669"/>
    <property type="project" value="InterPro"/>
</dbReference>
<dbReference type="Gene3D" id="6.10.340.10">
    <property type="match status" value="1"/>
</dbReference>
<dbReference type="Pfam" id="PF02518">
    <property type="entry name" value="HATPase_c"/>
    <property type="match status" value="1"/>
</dbReference>
<evidence type="ECO:0000256" key="2">
    <source>
        <dbReference type="ARBA" id="ARBA00012438"/>
    </source>
</evidence>
<dbReference type="STRING" id="497964.CfE428DRAFT_2309"/>
<dbReference type="Gene3D" id="1.10.287.130">
    <property type="match status" value="1"/>
</dbReference>
<evidence type="ECO:0000256" key="7">
    <source>
        <dbReference type="ARBA" id="ARBA00022840"/>
    </source>
</evidence>
<keyword evidence="9" id="KW-1133">Transmembrane helix</keyword>
<keyword evidence="8" id="KW-0902">Two-component regulatory system</keyword>
<evidence type="ECO:0000256" key="8">
    <source>
        <dbReference type="ARBA" id="ARBA00023012"/>
    </source>
</evidence>
<keyword evidence="7" id="KW-0067">ATP-binding</keyword>
<keyword evidence="6 11" id="KW-0418">Kinase</keyword>
<keyword evidence="3" id="KW-0597">Phosphoprotein</keyword>
<dbReference type="SMART" id="SM00387">
    <property type="entry name" value="HATPase_c"/>
    <property type="match status" value="1"/>
</dbReference>
<dbReference type="Proteomes" id="UP000005824">
    <property type="component" value="Unassembled WGS sequence"/>
</dbReference>
<comment type="caution">
    <text evidence="11">The sequence shown here is derived from an EMBL/GenBank/DDBJ whole genome shotgun (WGS) entry which is preliminary data.</text>
</comment>
<dbReference type="GO" id="GO:0005524">
    <property type="term" value="F:ATP binding"/>
    <property type="evidence" value="ECO:0007669"/>
    <property type="project" value="UniProtKB-KW"/>
</dbReference>
<proteinExistence type="predicted"/>